<evidence type="ECO:0000256" key="1">
    <source>
        <dbReference type="SAM" id="SignalP"/>
    </source>
</evidence>
<feature type="domain" description="Pyrrolo-quinoline quinone repeat" evidence="2">
    <location>
        <begin position="79"/>
        <end position="252"/>
    </location>
</feature>
<name>A0A517R015_9PLAN</name>
<dbReference type="PANTHER" id="PTHR34512">
    <property type="entry name" value="CELL SURFACE PROTEIN"/>
    <property type="match status" value="1"/>
</dbReference>
<dbReference type="KEGG" id="svp:Pan189_15360"/>
<keyword evidence="1" id="KW-0732">Signal</keyword>
<evidence type="ECO:0000313" key="4">
    <source>
        <dbReference type="Proteomes" id="UP000317318"/>
    </source>
</evidence>
<dbReference type="PANTHER" id="PTHR34512:SF30">
    <property type="entry name" value="OUTER MEMBRANE PROTEIN ASSEMBLY FACTOR BAMB"/>
    <property type="match status" value="1"/>
</dbReference>
<dbReference type="SUPFAM" id="SSF50998">
    <property type="entry name" value="Quinoprotein alcohol dehydrogenase-like"/>
    <property type="match status" value="1"/>
</dbReference>
<feature type="chain" id="PRO_5022035480" evidence="1">
    <location>
        <begin position="19"/>
        <end position="426"/>
    </location>
</feature>
<accession>A0A517R015</accession>
<dbReference type="EMBL" id="CP036268">
    <property type="protein sequence ID" value="QDT37164.1"/>
    <property type="molecule type" value="Genomic_DNA"/>
</dbReference>
<dbReference type="Pfam" id="PF13360">
    <property type="entry name" value="PQQ_2"/>
    <property type="match status" value="1"/>
</dbReference>
<gene>
    <name evidence="3" type="primary">bamB_3</name>
    <name evidence="3" type="ORF">Pan189_15360</name>
</gene>
<evidence type="ECO:0000259" key="2">
    <source>
        <dbReference type="Pfam" id="PF13360"/>
    </source>
</evidence>
<proteinExistence type="predicted"/>
<feature type="signal peptide" evidence="1">
    <location>
        <begin position="1"/>
        <end position="18"/>
    </location>
</feature>
<evidence type="ECO:0000313" key="3">
    <source>
        <dbReference type="EMBL" id="QDT37164.1"/>
    </source>
</evidence>
<dbReference type="InterPro" id="IPR011047">
    <property type="entry name" value="Quinoprotein_ADH-like_sf"/>
</dbReference>
<dbReference type="InterPro" id="IPR002372">
    <property type="entry name" value="PQQ_rpt_dom"/>
</dbReference>
<dbReference type="RefSeq" id="WP_145363304.1">
    <property type="nucleotide sequence ID" value="NZ_CP036268.1"/>
</dbReference>
<dbReference type="AlphaFoldDB" id="A0A517R015"/>
<dbReference type="OrthoDB" id="9815737at2"/>
<reference evidence="3 4" key="1">
    <citation type="submission" date="2019-02" db="EMBL/GenBank/DDBJ databases">
        <title>Deep-cultivation of Planctomycetes and their phenomic and genomic characterization uncovers novel biology.</title>
        <authorList>
            <person name="Wiegand S."/>
            <person name="Jogler M."/>
            <person name="Boedeker C."/>
            <person name="Pinto D."/>
            <person name="Vollmers J."/>
            <person name="Rivas-Marin E."/>
            <person name="Kohn T."/>
            <person name="Peeters S.H."/>
            <person name="Heuer A."/>
            <person name="Rast P."/>
            <person name="Oberbeckmann S."/>
            <person name="Bunk B."/>
            <person name="Jeske O."/>
            <person name="Meyerdierks A."/>
            <person name="Storesund J.E."/>
            <person name="Kallscheuer N."/>
            <person name="Luecker S."/>
            <person name="Lage O.M."/>
            <person name="Pohl T."/>
            <person name="Merkel B.J."/>
            <person name="Hornburger P."/>
            <person name="Mueller R.-W."/>
            <person name="Bruemmer F."/>
            <person name="Labrenz M."/>
            <person name="Spormann A.M."/>
            <person name="Op den Camp H."/>
            <person name="Overmann J."/>
            <person name="Amann R."/>
            <person name="Jetten M.S.M."/>
            <person name="Mascher T."/>
            <person name="Medema M.H."/>
            <person name="Devos D.P."/>
            <person name="Kaster A.-K."/>
            <person name="Ovreas L."/>
            <person name="Rohde M."/>
            <person name="Galperin M.Y."/>
            <person name="Jogler C."/>
        </authorList>
    </citation>
    <scope>NUCLEOTIDE SEQUENCE [LARGE SCALE GENOMIC DNA]</scope>
    <source>
        <strain evidence="3 4">Pan189</strain>
    </source>
</reference>
<dbReference type="InterPro" id="IPR015943">
    <property type="entry name" value="WD40/YVTN_repeat-like_dom_sf"/>
</dbReference>
<dbReference type="Proteomes" id="UP000317318">
    <property type="component" value="Chromosome"/>
</dbReference>
<dbReference type="Gene3D" id="2.130.10.10">
    <property type="entry name" value="YVTN repeat-like/Quinoprotein amine dehydrogenase"/>
    <property type="match status" value="1"/>
</dbReference>
<protein>
    <submittedName>
        <fullName evidence="3">Outer membrane protein assembly factor BamB</fullName>
    </submittedName>
</protein>
<keyword evidence="4" id="KW-1185">Reference proteome</keyword>
<organism evidence="3 4">
    <name type="scientific">Stratiformator vulcanicus</name>
    <dbReference type="NCBI Taxonomy" id="2527980"/>
    <lineage>
        <taxon>Bacteria</taxon>
        <taxon>Pseudomonadati</taxon>
        <taxon>Planctomycetota</taxon>
        <taxon>Planctomycetia</taxon>
        <taxon>Planctomycetales</taxon>
        <taxon>Planctomycetaceae</taxon>
        <taxon>Stratiformator</taxon>
    </lineage>
</organism>
<sequence length="426" mass="46173" precursor="true">MFRLTPIALIFAASLAHAGDWPQILGPKRDGVAASDEKIVATFPEQGPKLLWSRSVGSGFAGVAIKGETGILFHRVEDSERVEAFDVKSGEPKWKDDAATTFTGGISEDDGPRCVPVIDSDVHGKSTRVYTFGAQGLLRCNDFATGKLLWSNATHEEFGAEEGYFGAGSTPIVIGDVLMANVGGHRQDAGIVGFDKMTGKVLWTSTEERASYSSPIAAPVEGRTRAIFATRLKCLAIERSNGKLLWEFPFGARGPTVTGASPVYMPEATDAGKFFFTASYGVGSAIVAVGPPRDEAEFMRRQRSRLLATQYATPVRLNEHLFAIDGRDDLGPTSLKCFKLDGSKSKWVQDDFGYGTLMRIGETMLAQTTNGELILFAADAAAYRELARAELFDPDTDPVVRALPAYANGRYFVRDSTELKVFQLGQ</sequence>